<evidence type="ECO:0000259" key="4">
    <source>
        <dbReference type="PROSITE" id="PS50830"/>
    </source>
</evidence>
<gene>
    <name evidence="5" type="ORF">GCM10007415_25760</name>
</gene>
<dbReference type="GO" id="GO:0004519">
    <property type="term" value="F:endonuclease activity"/>
    <property type="evidence" value="ECO:0007669"/>
    <property type="project" value="UniProtKB-KW"/>
</dbReference>
<evidence type="ECO:0000313" key="5">
    <source>
        <dbReference type="EMBL" id="GGG90192.1"/>
    </source>
</evidence>
<dbReference type="PANTHER" id="PTHR12302:SF3">
    <property type="entry name" value="SERINE_THREONINE-PROTEIN KINASE 31"/>
    <property type="match status" value="1"/>
</dbReference>
<dbReference type="InterPro" id="IPR016071">
    <property type="entry name" value="Staphylococal_nuclease_OB-fold"/>
</dbReference>
<keyword evidence="1" id="KW-0540">Nuclease</keyword>
<keyword evidence="2" id="KW-0255">Endonuclease</keyword>
<dbReference type="Proteomes" id="UP000660862">
    <property type="component" value="Unassembled WGS sequence"/>
</dbReference>
<evidence type="ECO:0000256" key="2">
    <source>
        <dbReference type="ARBA" id="ARBA00022759"/>
    </source>
</evidence>
<organism evidence="5 6">
    <name type="scientific">Parapedobacter pyrenivorans</name>
    <dbReference type="NCBI Taxonomy" id="1305674"/>
    <lineage>
        <taxon>Bacteria</taxon>
        <taxon>Pseudomonadati</taxon>
        <taxon>Bacteroidota</taxon>
        <taxon>Sphingobacteriia</taxon>
        <taxon>Sphingobacteriales</taxon>
        <taxon>Sphingobacteriaceae</taxon>
        <taxon>Parapedobacter</taxon>
    </lineage>
</organism>
<keyword evidence="3" id="KW-0378">Hydrolase</keyword>
<evidence type="ECO:0000256" key="3">
    <source>
        <dbReference type="ARBA" id="ARBA00022801"/>
    </source>
</evidence>
<proteinExistence type="predicted"/>
<dbReference type="Gene3D" id="2.40.50.90">
    <property type="match status" value="1"/>
</dbReference>
<dbReference type="Pfam" id="PF00565">
    <property type="entry name" value="SNase"/>
    <property type="match status" value="1"/>
</dbReference>
<evidence type="ECO:0000256" key="1">
    <source>
        <dbReference type="ARBA" id="ARBA00022722"/>
    </source>
</evidence>
<sequence>MLVEGQQQRIRLHGIDCPEKGQPYSRVATQFTKDMLALGKVKVQQLDTDRYGRVIGIVLINGTINLNERLLEAGLAWHYKTYDPSPEWARMETIAKTSKRGLWVEKDAVAPWEWRKRKRAERSK</sequence>
<dbReference type="EMBL" id="BMER01000002">
    <property type="protein sequence ID" value="GGG90192.1"/>
    <property type="molecule type" value="Genomic_DNA"/>
</dbReference>
<dbReference type="PANTHER" id="PTHR12302">
    <property type="entry name" value="EBNA2 BINDING PROTEIN P100"/>
    <property type="match status" value="1"/>
</dbReference>
<comment type="caution">
    <text evidence="5">The sequence shown here is derived from an EMBL/GenBank/DDBJ whole genome shotgun (WGS) entry which is preliminary data.</text>
</comment>
<feature type="domain" description="TNase-like" evidence="4">
    <location>
        <begin position="1"/>
        <end position="105"/>
    </location>
</feature>
<name>A0A917HV22_9SPHI</name>
<accession>A0A917HV22</accession>
<keyword evidence="6" id="KW-1185">Reference proteome</keyword>
<dbReference type="AlphaFoldDB" id="A0A917HV22"/>
<reference evidence="5" key="1">
    <citation type="journal article" date="2014" name="Int. J. Syst. Evol. Microbiol.">
        <title>Complete genome sequence of Corynebacterium casei LMG S-19264T (=DSM 44701T), isolated from a smear-ripened cheese.</title>
        <authorList>
            <consortium name="US DOE Joint Genome Institute (JGI-PGF)"/>
            <person name="Walter F."/>
            <person name="Albersmeier A."/>
            <person name="Kalinowski J."/>
            <person name="Ruckert C."/>
        </authorList>
    </citation>
    <scope>NUCLEOTIDE SEQUENCE</scope>
    <source>
        <strain evidence="5">CGMCC 1.12195</strain>
    </source>
</reference>
<dbReference type="InterPro" id="IPR035437">
    <property type="entry name" value="SNase_OB-fold_sf"/>
</dbReference>
<dbReference type="SUPFAM" id="SSF50199">
    <property type="entry name" value="Staphylococcal nuclease"/>
    <property type="match status" value="1"/>
</dbReference>
<dbReference type="GO" id="GO:0016787">
    <property type="term" value="F:hydrolase activity"/>
    <property type="evidence" value="ECO:0007669"/>
    <property type="project" value="UniProtKB-KW"/>
</dbReference>
<reference evidence="5" key="2">
    <citation type="submission" date="2020-09" db="EMBL/GenBank/DDBJ databases">
        <authorList>
            <person name="Sun Q."/>
            <person name="Zhou Y."/>
        </authorList>
    </citation>
    <scope>NUCLEOTIDE SEQUENCE</scope>
    <source>
        <strain evidence="5">CGMCC 1.12195</strain>
    </source>
</reference>
<dbReference type="SMART" id="SM00318">
    <property type="entry name" value="SNc"/>
    <property type="match status" value="1"/>
</dbReference>
<evidence type="ECO:0000313" key="6">
    <source>
        <dbReference type="Proteomes" id="UP000660862"/>
    </source>
</evidence>
<dbReference type="PROSITE" id="PS50830">
    <property type="entry name" value="TNASE_3"/>
    <property type="match status" value="1"/>
</dbReference>
<protein>
    <recommendedName>
        <fullName evidence="4">TNase-like domain-containing protein</fullName>
    </recommendedName>
</protein>
<dbReference type="GO" id="GO:0005737">
    <property type="term" value="C:cytoplasm"/>
    <property type="evidence" value="ECO:0007669"/>
    <property type="project" value="TreeGrafter"/>
</dbReference>